<feature type="region of interest" description="Disordered" evidence="9">
    <location>
        <begin position="1"/>
        <end position="32"/>
    </location>
</feature>
<dbReference type="AlphaFoldDB" id="E9EEG0"/>
<dbReference type="SUPFAM" id="SSF101447">
    <property type="entry name" value="Formin homology 2 domain (FH2 domain)"/>
    <property type="match status" value="1"/>
</dbReference>
<evidence type="ECO:0000256" key="3">
    <source>
        <dbReference type="ARBA" id="ARBA00022771"/>
    </source>
</evidence>
<evidence type="ECO:0000313" key="12">
    <source>
        <dbReference type="Proteomes" id="UP000002499"/>
    </source>
</evidence>
<evidence type="ECO:0000259" key="10">
    <source>
        <dbReference type="PROSITE" id="PS50157"/>
    </source>
</evidence>
<feature type="compositionally biased region" description="Polar residues" evidence="9">
    <location>
        <begin position="1"/>
        <end position="15"/>
    </location>
</feature>
<organism evidence="12">
    <name type="scientific">Metarhizium acridum (strain CQMa 102)</name>
    <dbReference type="NCBI Taxonomy" id="655827"/>
    <lineage>
        <taxon>Eukaryota</taxon>
        <taxon>Fungi</taxon>
        <taxon>Dikarya</taxon>
        <taxon>Ascomycota</taxon>
        <taxon>Pezizomycotina</taxon>
        <taxon>Sordariomycetes</taxon>
        <taxon>Hypocreomycetidae</taxon>
        <taxon>Hypocreales</taxon>
        <taxon>Clavicipitaceae</taxon>
        <taxon>Metarhizium</taxon>
    </lineage>
</organism>
<dbReference type="GO" id="GO:0003677">
    <property type="term" value="F:DNA binding"/>
    <property type="evidence" value="ECO:0007669"/>
    <property type="project" value="UniProtKB-KW"/>
</dbReference>
<evidence type="ECO:0000256" key="2">
    <source>
        <dbReference type="ARBA" id="ARBA00022723"/>
    </source>
</evidence>
<keyword evidence="12" id="KW-1185">Reference proteome</keyword>
<evidence type="ECO:0000256" key="9">
    <source>
        <dbReference type="SAM" id="MobiDB-lite"/>
    </source>
</evidence>
<feature type="region of interest" description="Disordered" evidence="9">
    <location>
        <begin position="77"/>
        <end position="135"/>
    </location>
</feature>
<accession>E9EEG0</accession>
<keyword evidence="6" id="KW-0804">Transcription</keyword>
<feature type="compositionally biased region" description="Pro residues" evidence="9">
    <location>
        <begin position="470"/>
        <end position="479"/>
    </location>
</feature>
<evidence type="ECO:0000256" key="5">
    <source>
        <dbReference type="ARBA" id="ARBA00023015"/>
    </source>
</evidence>
<keyword evidence="2" id="KW-0479">Metal-binding</keyword>
<feature type="compositionally biased region" description="Polar residues" evidence="9">
    <location>
        <begin position="576"/>
        <end position="586"/>
    </location>
</feature>
<dbReference type="SMART" id="SM00355">
    <property type="entry name" value="ZnF_C2H2"/>
    <property type="match status" value="3"/>
</dbReference>
<dbReference type="GO" id="GO:0005634">
    <property type="term" value="C:nucleus"/>
    <property type="evidence" value="ECO:0007669"/>
    <property type="project" value="UniProtKB-SubCell"/>
</dbReference>
<dbReference type="PROSITE" id="PS00028">
    <property type="entry name" value="ZINC_FINGER_C2H2_1"/>
    <property type="match status" value="2"/>
</dbReference>
<dbReference type="PROSITE" id="PS50157">
    <property type="entry name" value="ZINC_FINGER_C2H2_2"/>
    <property type="match status" value="2"/>
</dbReference>
<dbReference type="InterPro" id="IPR051061">
    <property type="entry name" value="Zinc_finger_trans_reg"/>
</dbReference>
<feature type="domain" description="C2H2-type" evidence="10">
    <location>
        <begin position="301"/>
        <end position="326"/>
    </location>
</feature>
<dbReference type="GO" id="GO:0008270">
    <property type="term" value="F:zinc ion binding"/>
    <property type="evidence" value="ECO:0007669"/>
    <property type="project" value="UniProtKB-KW"/>
</dbReference>
<evidence type="ECO:0000256" key="8">
    <source>
        <dbReference type="PROSITE-ProRule" id="PRU00042"/>
    </source>
</evidence>
<dbReference type="Gene3D" id="3.30.160.60">
    <property type="entry name" value="Classic Zinc Finger"/>
    <property type="match status" value="1"/>
</dbReference>
<feature type="compositionally biased region" description="Polar residues" evidence="9">
    <location>
        <begin position="610"/>
        <end position="622"/>
    </location>
</feature>
<evidence type="ECO:0000256" key="1">
    <source>
        <dbReference type="ARBA" id="ARBA00004123"/>
    </source>
</evidence>
<dbReference type="EMBL" id="GL698568">
    <property type="protein sequence ID" value="EFY85719.1"/>
    <property type="molecule type" value="Genomic_DNA"/>
</dbReference>
<evidence type="ECO:0000313" key="11">
    <source>
        <dbReference type="EMBL" id="EFY85719.1"/>
    </source>
</evidence>
<keyword evidence="7" id="KW-0539">Nucleus</keyword>
<evidence type="ECO:0000256" key="7">
    <source>
        <dbReference type="ARBA" id="ARBA00023242"/>
    </source>
</evidence>
<dbReference type="PANTHER" id="PTHR46179:SF13">
    <property type="entry name" value="C2H2-TYPE DOMAIN-CONTAINING PROTEIN"/>
    <property type="match status" value="1"/>
</dbReference>
<feature type="compositionally biased region" description="Low complexity" evidence="9">
    <location>
        <begin position="16"/>
        <end position="30"/>
    </location>
</feature>
<feature type="compositionally biased region" description="Polar residues" evidence="9">
    <location>
        <begin position="547"/>
        <end position="559"/>
    </location>
</feature>
<sequence>MDQSQNHQLQQPLSLQSTASSPSADASPQDVLAEARKNLQVLIDSGFSKDMLHQWVDDSLSLQHSGLQTATLASTLSLPTTTTTSPTASLAPLRDPPPPPPPQCPPPPPPSTVPSSRATAPPMIPSSTPSSIASGDIKTESLADDMSRNWSSAPTLGSNSSSIMTNMDRSAGSQLANIEPHLFFAAPSPAFSHRPRISISSVSSGSSGHASIWSTNSAHSALSWQSGASARSGFPHVGVGMMHGSSVSSLNGGSASSSSSNNNNAANKQNIYWCTSCETSFKRKYDWKRHEDEFHERWRKYPCPEPGCNRSFWGSNSFNQHHKQCHGCKTCPHAEKVVKFLRKRKYWACGFCSALHPARERHVEHVARHFESGLSKGDWMHSRVIYGLLHQPLIREAWDTIVEGKRSDYGGRRPQFSWHPSKTGRAQGFLEKESPGQLQDLLEFFSGDESEANWVVGIAYELADIVMGAPPTPTPPPPQFASGAASMGPSQHPPPFVPLPSQAHQQTALLTPTSPNNQSPFAAPFQQGPVFLPSQPFGAANRPSPDPSNQSPMAASQSPLGPGGSPMEGHARDMRQSTSNSGQSIGDSMMDYEYSTGGSSYDSWPPSFASPVSGSPASQQHTGPAPPDWNVMQYFSNDTQAASAGSNSNC</sequence>
<dbReference type="KEGG" id="maw:19252569"/>
<dbReference type="OMA" id="PRMSFMP"/>
<keyword evidence="3 8" id="KW-0863">Zinc-finger</keyword>
<comment type="subcellular location">
    <subcellularLocation>
        <location evidence="1">Nucleus</location>
    </subcellularLocation>
</comment>
<proteinExistence type="predicted"/>
<keyword evidence="5" id="KW-0805">Transcription regulation</keyword>
<feature type="compositionally biased region" description="Polar residues" evidence="9">
    <location>
        <begin position="502"/>
        <end position="520"/>
    </location>
</feature>
<protein>
    <submittedName>
        <fullName evidence="11">Homeobox and C2H2 transcription factor, putative</fullName>
    </submittedName>
</protein>
<feature type="region of interest" description="Disordered" evidence="9">
    <location>
        <begin position="470"/>
        <end position="650"/>
    </location>
</feature>
<feature type="compositionally biased region" description="Polar residues" evidence="9">
    <location>
        <begin position="633"/>
        <end position="650"/>
    </location>
</feature>
<feature type="compositionally biased region" description="Low complexity" evidence="9">
    <location>
        <begin position="77"/>
        <end position="93"/>
    </location>
</feature>
<dbReference type="GO" id="GO:0006357">
    <property type="term" value="P:regulation of transcription by RNA polymerase II"/>
    <property type="evidence" value="ECO:0007669"/>
    <property type="project" value="TreeGrafter"/>
</dbReference>
<dbReference type="OrthoDB" id="654211at2759"/>
<keyword evidence="11" id="KW-0371">Homeobox</keyword>
<dbReference type="GeneID" id="19252569"/>
<evidence type="ECO:0000256" key="6">
    <source>
        <dbReference type="ARBA" id="ARBA00023163"/>
    </source>
</evidence>
<evidence type="ECO:0000256" key="4">
    <source>
        <dbReference type="ARBA" id="ARBA00022833"/>
    </source>
</evidence>
<dbReference type="InParanoid" id="E9EEG0"/>
<gene>
    <name evidence="11" type="ORF">MAC_08258</name>
</gene>
<dbReference type="eggNOG" id="ENOG502SEC6">
    <property type="taxonomic scope" value="Eukaryota"/>
</dbReference>
<dbReference type="InterPro" id="IPR013087">
    <property type="entry name" value="Znf_C2H2_type"/>
</dbReference>
<dbReference type="Proteomes" id="UP000002499">
    <property type="component" value="Unassembled WGS sequence"/>
</dbReference>
<dbReference type="HOGENOM" id="CLU_016012_0_0_1"/>
<dbReference type="PANTHER" id="PTHR46179">
    <property type="entry name" value="ZINC FINGER PROTEIN"/>
    <property type="match status" value="1"/>
</dbReference>
<reference evidence="11 12" key="1">
    <citation type="journal article" date="2011" name="PLoS Genet.">
        <title>Genome sequencing and comparative transcriptomics of the model entomopathogenic fungi Metarhizium anisopliae and M. acridum.</title>
        <authorList>
            <person name="Gao Q."/>
            <person name="Jin K."/>
            <person name="Ying S.H."/>
            <person name="Zhang Y."/>
            <person name="Xiao G."/>
            <person name="Shang Y."/>
            <person name="Duan Z."/>
            <person name="Hu X."/>
            <person name="Xie X.Q."/>
            <person name="Zhou G."/>
            <person name="Peng G."/>
            <person name="Luo Z."/>
            <person name="Huang W."/>
            <person name="Wang B."/>
            <person name="Fang W."/>
            <person name="Wang S."/>
            <person name="Zhong Y."/>
            <person name="Ma L.J."/>
            <person name="St Leger R.J."/>
            <person name="Zhao G.P."/>
            <person name="Pei Y."/>
            <person name="Feng M.G."/>
            <person name="Xia Y."/>
            <person name="Wang C."/>
        </authorList>
    </citation>
    <scope>NUCLEOTIDE SEQUENCE [LARGE SCALE GENOMIC DNA]</scope>
    <source>
        <strain evidence="11 12">CQMa 102</strain>
    </source>
</reference>
<feature type="compositionally biased region" description="Pro residues" evidence="9">
    <location>
        <begin position="94"/>
        <end position="112"/>
    </location>
</feature>
<feature type="compositionally biased region" description="Low complexity" evidence="9">
    <location>
        <begin position="113"/>
        <end position="134"/>
    </location>
</feature>
<keyword evidence="4" id="KW-0862">Zinc</keyword>
<dbReference type="STRING" id="655827.E9EEG0"/>
<feature type="domain" description="C2H2-type" evidence="10">
    <location>
        <begin position="272"/>
        <end position="300"/>
    </location>
</feature>
<name>E9EEG0_METAQ</name>